<organism evidence="2 3">
    <name type="scientific">Jiella pacifica</name>
    <dbReference type="NCBI Taxonomy" id="2696469"/>
    <lineage>
        <taxon>Bacteria</taxon>
        <taxon>Pseudomonadati</taxon>
        <taxon>Pseudomonadota</taxon>
        <taxon>Alphaproteobacteria</taxon>
        <taxon>Hyphomicrobiales</taxon>
        <taxon>Aurantimonadaceae</taxon>
        <taxon>Jiella</taxon>
    </lineage>
</organism>
<reference evidence="2 3" key="1">
    <citation type="submission" date="2020-01" db="EMBL/GenBank/DDBJ databases">
        <title>Jiella pacifica sp. nov.</title>
        <authorList>
            <person name="Xue Z."/>
            <person name="Zhu S."/>
            <person name="Chen J."/>
            <person name="Yang J."/>
        </authorList>
    </citation>
    <scope>NUCLEOTIDE SEQUENCE [LARGE SCALE GENOMIC DNA]</scope>
    <source>
        <strain evidence="2 3">40Bstr34</strain>
    </source>
</reference>
<comment type="caution">
    <text evidence="2">The sequence shown here is derived from an EMBL/GenBank/DDBJ whole genome shotgun (WGS) entry which is preliminary data.</text>
</comment>
<keyword evidence="2" id="KW-0418">Kinase</keyword>
<dbReference type="Gene3D" id="3.40.1160.10">
    <property type="entry name" value="Acetylglutamate kinase-like"/>
    <property type="match status" value="1"/>
</dbReference>
<evidence type="ECO:0000313" key="3">
    <source>
        <dbReference type="Proteomes" id="UP000469011"/>
    </source>
</evidence>
<dbReference type="GO" id="GO:0016301">
    <property type="term" value="F:kinase activity"/>
    <property type="evidence" value="ECO:0007669"/>
    <property type="project" value="UniProtKB-KW"/>
</dbReference>
<sequence length="223" mass="23285">MTRQGAGTMGNSKQLLVVKLGGSSASSSDLSRWVRALDQASIPMVVVPGGGPFANTVRRYQPKLGFDDRAAHEMAILGMEQFGLALISLSTRMVSARNRGEIEAAIEAGDIPVWLPRDVALSAPEIAQDWSVTSDSLAAWLASRLTAKHLCLIKQIDVPEGADVEALIGAKIVDDGFADYLGPTSSVHVAGPGDLSSAGIRLAEGKVPGHVLQRHAAALAAAV</sequence>
<dbReference type="EMBL" id="JAAAMG010000008">
    <property type="protein sequence ID" value="NDW05070.1"/>
    <property type="molecule type" value="Genomic_DNA"/>
</dbReference>
<dbReference type="InterPro" id="IPR036393">
    <property type="entry name" value="AceGlu_kinase-like_sf"/>
</dbReference>
<keyword evidence="3" id="KW-1185">Reference proteome</keyword>
<dbReference type="AlphaFoldDB" id="A0A6N9T178"/>
<dbReference type="InterPro" id="IPR001048">
    <property type="entry name" value="Asp/Glu/Uridylate_kinase"/>
</dbReference>
<evidence type="ECO:0000259" key="1">
    <source>
        <dbReference type="Pfam" id="PF00696"/>
    </source>
</evidence>
<dbReference type="SUPFAM" id="SSF53633">
    <property type="entry name" value="Carbamate kinase-like"/>
    <property type="match status" value="1"/>
</dbReference>
<accession>A0A6N9T178</accession>
<keyword evidence="2" id="KW-0808">Transferase</keyword>
<dbReference type="Pfam" id="PF00696">
    <property type="entry name" value="AA_kinase"/>
    <property type="match status" value="1"/>
</dbReference>
<gene>
    <name evidence="2" type="ORF">GTK09_11570</name>
</gene>
<name>A0A6N9T178_9HYPH</name>
<protein>
    <submittedName>
        <fullName evidence="2">Amino acid kinase</fullName>
    </submittedName>
</protein>
<feature type="domain" description="Aspartate/glutamate/uridylate kinase" evidence="1">
    <location>
        <begin position="15"/>
        <end position="157"/>
    </location>
</feature>
<dbReference type="Proteomes" id="UP000469011">
    <property type="component" value="Unassembled WGS sequence"/>
</dbReference>
<proteinExistence type="predicted"/>
<evidence type="ECO:0000313" key="2">
    <source>
        <dbReference type="EMBL" id="NDW05070.1"/>
    </source>
</evidence>